<organism evidence="9 10">
    <name type="scientific">Rozella allomycis (strain CSF55)</name>
    <dbReference type="NCBI Taxonomy" id="988480"/>
    <lineage>
        <taxon>Eukaryota</taxon>
        <taxon>Fungi</taxon>
        <taxon>Fungi incertae sedis</taxon>
        <taxon>Cryptomycota</taxon>
        <taxon>Cryptomycota incertae sedis</taxon>
        <taxon>Rozella</taxon>
    </lineage>
</organism>
<dbReference type="PANTHER" id="PTHR10381:SF11">
    <property type="entry name" value="ATP-DEPENDENT CLP PROTEASE PROTEOLYTIC SUBUNIT, MITOCHONDRIAL"/>
    <property type="match status" value="1"/>
</dbReference>
<dbReference type="GO" id="GO:0006515">
    <property type="term" value="P:protein quality control for misfolded or incompletely synthesized proteins"/>
    <property type="evidence" value="ECO:0007669"/>
    <property type="project" value="TreeGrafter"/>
</dbReference>
<proteinExistence type="inferred from homology"/>
<dbReference type="NCBIfam" id="NF001368">
    <property type="entry name" value="PRK00277.1"/>
    <property type="match status" value="1"/>
</dbReference>
<dbReference type="Gene3D" id="3.90.226.10">
    <property type="entry name" value="2-enoyl-CoA Hydratase, Chain A, domain 1"/>
    <property type="match status" value="1"/>
</dbReference>
<dbReference type="GO" id="GO:0051117">
    <property type="term" value="F:ATPase binding"/>
    <property type="evidence" value="ECO:0007669"/>
    <property type="project" value="TreeGrafter"/>
</dbReference>
<dbReference type="InterPro" id="IPR029045">
    <property type="entry name" value="ClpP/crotonase-like_dom_sf"/>
</dbReference>
<dbReference type="EMBL" id="KE560523">
    <property type="protein sequence ID" value="EPZ36560.1"/>
    <property type="molecule type" value="Genomic_DNA"/>
</dbReference>
<comment type="similarity">
    <text evidence="1 8">Belongs to the peptidase S14 family.</text>
</comment>
<dbReference type="InterPro" id="IPR018215">
    <property type="entry name" value="ClpP_Ser_AS"/>
</dbReference>
<dbReference type="CDD" id="cd07017">
    <property type="entry name" value="S14_ClpP_2"/>
    <property type="match status" value="1"/>
</dbReference>
<dbReference type="OrthoDB" id="2017408at2759"/>
<dbReference type="PRINTS" id="PR00127">
    <property type="entry name" value="CLPPROTEASEP"/>
</dbReference>
<evidence type="ECO:0000256" key="8">
    <source>
        <dbReference type="RuleBase" id="RU003567"/>
    </source>
</evidence>
<dbReference type="AlphaFoldDB" id="A0A075B1Z7"/>
<keyword evidence="10" id="KW-1185">Reference proteome</keyword>
<dbReference type="HOGENOM" id="CLU_058707_3_2_1"/>
<evidence type="ECO:0000313" key="10">
    <source>
        <dbReference type="Proteomes" id="UP000030755"/>
    </source>
</evidence>
<feature type="active site" evidence="6">
    <location>
        <position position="139"/>
    </location>
</feature>
<reference evidence="9 10" key="1">
    <citation type="journal article" date="2013" name="Curr. Biol.">
        <title>Shared signatures of parasitism and phylogenomics unite Cryptomycota and microsporidia.</title>
        <authorList>
            <person name="James T.Y."/>
            <person name="Pelin A."/>
            <person name="Bonen L."/>
            <person name="Ahrendt S."/>
            <person name="Sain D."/>
            <person name="Corradi N."/>
            <person name="Stajich J.E."/>
        </authorList>
    </citation>
    <scope>NUCLEOTIDE SEQUENCE [LARGE SCALE GENOMIC DNA]</scope>
    <source>
        <strain evidence="9 10">CSF55</strain>
    </source>
</reference>
<feature type="active site" evidence="5">
    <location>
        <position position="114"/>
    </location>
</feature>
<gene>
    <name evidence="9" type="ORF">O9G_001544</name>
</gene>
<dbReference type="GO" id="GO:0004176">
    <property type="term" value="F:ATP-dependent peptidase activity"/>
    <property type="evidence" value="ECO:0007669"/>
    <property type="project" value="InterPro"/>
</dbReference>
<evidence type="ECO:0000256" key="3">
    <source>
        <dbReference type="ARBA" id="ARBA00022801"/>
    </source>
</evidence>
<dbReference type="Proteomes" id="UP000030755">
    <property type="component" value="Unassembled WGS sequence"/>
</dbReference>
<name>A0A075B1Z7_ROZAC</name>
<evidence type="ECO:0000256" key="7">
    <source>
        <dbReference type="RuleBase" id="RU000549"/>
    </source>
</evidence>
<dbReference type="PROSITE" id="PS00382">
    <property type="entry name" value="CLP_PROTEASE_HIS"/>
    <property type="match status" value="1"/>
</dbReference>
<keyword evidence="4 7" id="KW-0720">Serine protease</keyword>
<dbReference type="PROSITE" id="PS00381">
    <property type="entry name" value="CLP_PROTEASE_SER"/>
    <property type="match status" value="1"/>
</dbReference>
<dbReference type="InterPro" id="IPR023562">
    <property type="entry name" value="ClpP/TepA"/>
</dbReference>
<evidence type="ECO:0000256" key="5">
    <source>
        <dbReference type="PROSITE-ProRule" id="PRU10085"/>
    </source>
</evidence>
<evidence type="ECO:0000256" key="6">
    <source>
        <dbReference type="PROSITE-ProRule" id="PRU10086"/>
    </source>
</evidence>
<dbReference type="SUPFAM" id="SSF52096">
    <property type="entry name" value="ClpP/crotonase"/>
    <property type="match status" value="1"/>
</dbReference>
<dbReference type="InterPro" id="IPR033135">
    <property type="entry name" value="ClpP_His_AS"/>
</dbReference>
<dbReference type="FunFam" id="3.90.226.10:FF:000001">
    <property type="entry name" value="ATP-dependent Clp protease proteolytic subunit"/>
    <property type="match status" value="1"/>
</dbReference>
<protein>
    <recommendedName>
        <fullName evidence="8">ATP-dependent Clp protease proteolytic subunit</fullName>
        <ecNumber evidence="7">3.4.21.92</ecNumber>
    </recommendedName>
</protein>
<dbReference type="GO" id="GO:0004252">
    <property type="term" value="F:serine-type endopeptidase activity"/>
    <property type="evidence" value="ECO:0007669"/>
    <property type="project" value="UniProtKB-EC"/>
</dbReference>
<keyword evidence="3 7" id="KW-0378">Hydrolase</keyword>
<dbReference type="InterPro" id="IPR001907">
    <property type="entry name" value="ClpP"/>
</dbReference>
<dbReference type="Pfam" id="PF00574">
    <property type="entry name" value="CLP_protease"/>
    <property type="match status" value="1"/>
</dbReference>
<evidence type="ECO:0000256" key="2">
    <source>
        <dbReference type="ARBA" id="ARBA00022670"/>
    </source>
</evidence>
<dbReference type="OMA" id="RDYWMKA"/>
<dbReference type="HAMAP" id="MF_00444">
    <property type="entry name" value="ClpP"/>
    <property type="match status" value="1"/>
</dbReference>
<evidence type="ECO:0000313" key="9">
    <source>
        <dbReference type="EMBL" id="EPZ36560.1"/>
    </source>
</evidence>
<dbReference type="EC" id="3.4.21.92" evidence="7"/>
<dbReference type="PANTHER" id="PTHR10381">
    <property type="entry name" value="ATP-DEPENDENT CLP PROTEASE PROTEOLYTIC SUBUNIT"/>
    <property type="match status" value="1"/>
</dbReference>
<sequence>MTPVVIDNVAGIERHFDIYSRLLADRIVLMFGPVIINSKENKVDTHLARTVTAQLLFLESQGKDKPIQIYINSPGGSVSDGLAIYDTMQVKNVQLHQKYIKCPISTVCMGMAASMGSFLLASGRKGMRYALPNSRVMVHQPSGGAQGQASDIAIVAKEILQTRERLNKIYSFHTGQEVSEIEKVMERDTWMNAEEAKKFGIVDHVIIKNETDTPKN</sequence>
<dbReference type="STRING" id="988480.A0A075B1Z7"/>
<accession>A0A075B1Z7</accession>
<keyword evidence="2 7" id="KW-0645">Protease</keyword>
<evidence type="ECO:0000256" key="4">
    <source>
        <dbReference type="ARBA" id="ARBA00022825"/>
    </source>
</evidence>
<evidence type="ECO:0000256" key="1">
    <source>
        <dbReference type="ARBA" id="ARBA00007039"/>
    </source>
</evidence>
<dbReference type="GO" id="GO:0009368">
    <property type="term" value="C:endopeptidase Clp complex"/>
    <property type="evidence" value="ECO:0007669"/>
    <property type="project" value="TreeGrafter"/>
</dbReference>